<feature type="compositionally biased region" description="Low complexity" evidence="3">
    <location>
        <begin position="104"/>
        <end position="113"/>
    </location>
</feature>
<gene>
    <name evidence="5" type="ORF">GPUH_LOCUS18339</name>
</gene>
<dbReference type="AlphaFoldDB" id="A0A183EBJ7"/>
<evidence type="ECO:0000256" key="1">
    <source>
        <dbReference type="ARBA" id="ARBA00019033"/>
    </source>
</evidence>
<keyword evidence="6" id="KW-1185">Reference proteome</keyword>
<feature type="domain" description="BCNT-C" evidence="4">
    <location>
        <begin position="133"/>
        <end position="213"/>
    </location>
</feature>
<dbReference type="InterPro" id="IPR011421">
    <property type="entry name" value="BCNT-C"/>
</dbReference>
<feature type="compositionally biased region" description="Basic and acidic residues" evidence="3">
    <location>
        <begin position="117"/>
        <end position="126"/>
    </location>
</feature>
<feature type="compositionally biased region" description="Acidic residues" evidence="3">
    <location>
        <begin position="1"/>
        <end position="28"/>
    </location>
</feature>
<protein>
    <recommendedName>
        <fullName evidence="1">Craniofacial development protein 1</fullName>
    </recommendedName>
    <alternativeName>
        <fullName evidence="2">Bucentaur</fullName>
    </alternativeName>
</protein>
<dbReference type="PANTHER" id="PTHR48407">
    <property type="entry name" value="CRANIOFACIAL DEVELOPMENT PROTEIN 1"/>
    <property type="match status" value="1"/>
</dbReference>
<evidence type="ECO:0000256" key="3">
    <source>
        <dbReference type="SAM" id="MobiDB-lite"/>
    </source>
</evidence>
<organism evidence="7">
    <name type="scientific">Gongylonema pulchrum</name>
    <dbReference type="NCBI Taxonomy" id="637853"/>
    <lineage>
        <taxon>Eukaryota</taxon>
        <taxon>Metazoa</taxon>
        <taxon>Ecdysozoa</taxon>
        <taxon>Nematoda</taxon>
        <taxon>Chromadorea</taxon>
        <taxon>Rhabditida</taxon>
        <taxon>Spirurina</taxon>
        <taxon>Spiruromorpha</taxon>
        <taxon>Spiruroidea</taxon>
        <taxon>Gongylonematidae</taxon>
        <taxon>Gongylonema</taxon>
    </lineage>
</organism>
<dbReference type="InterPro" id="IPR027124">
    <property type="entry name" value="Swc5/CFDP1/2"/>
</dbReference>
<evidence type="ECO:0000313" key="7">
    <source>
        <dbReference type="WBParaSite" id="GPUH_0001836301-mRNA-1"/>
    </source>
</evidence>
<dbReference type="PANTHER" id="PTHR48407:SF1">
    <property type="entry name" value="CRANIOFACIAL DEVELOPMENT PROTEIN 1"/>
    <property type="match status" value="1"/>
</dbReference>
<dbReference type="Proteomes" id="UP000271098">
    <property type="component" value="Unassembled WGS sequence"/>
</dbReference>
<feature type="compositionally biased region" description="Low complexity" evidence="3">
    <location>
        <begin position="136"/>
        <end position="147"/>
    </location>
</feature>
<dbReference type="Pfam" id="PF07572">
    <property type="entry name" value="BCNT"/>
    <property type="match status" value="1"/>
</dbReference>
<reference evidence="5 6" key="2">
    <citation type="submission" date="2018-11" db="EMBL/GenBank/DDBJ databases">
        <authorList>
            <consortium name="Pathogen Informatics"/>
        </authorList>
    </citation>
    <scope>NUCLEOTIDE SEQUENCE [LARGE SCALE GENOMIC DNA]</scope>
</reference>
<feature type="compositionally biased region" description="Acidic residues" evidence="3">
    <location>
        <begin position="36"/>
        <end position="45"/>
    </location>
</feature>
<evidence type="ECO:0000313" key="6">
    <source>
        <dbReference type="Proteomes" id="UP000271098"/>
    </source>
</evidence>
<evidence type="ECO:0000256" key="2">
    <source>
        <dbReference type="ARBA" id="ARBA00030244"/>
    </source>
</evidence>
<reference evidence="7" key="1">
    <citation type="submission" date="2016-06" db="UniProtKB">
        <authorList>
            <consortium name="WormBaseParasite"/>
        </authorList>
    </citation>
    <scope>IDENTIFICATION</scope>
</reference>
<dbReference type="EMBL" id="UYRT01086586">
    <property type="protein sequence ID" value="VDN31533.1"/>
    <property type="molecule type" value="Genomic_DNA"/>
</dbReference>
<name>A0A183EBJ7_9BILA</name>
<feature type="region of interest" description="Disordered" evidence="3">
    <location>
        <begin position="83"/>
        <end position="150"/>
    </location>
</feature>
<feature type="region of interest" description="Disordered" evidence="3">
    <location>
        <begin position="1"/>
        <end position="52"/>
    </location>
</feature>
<evidence type="ECO:0000259" key="4">
    <source>
        <dbReference type="PROSITE" id="PS51279"/>
    </source>
</evidence>
<evidence type="ECO:0000313" key="5">
    <source>
        <dbReference type="EMBL" id="VDN31533.1"/>
    </source>
</evidence>
<proteinExistence type="predicted"/>
<dbReference type="PROSITE" id="PS51279">
    <property type="entry name" value="BCNT_C"/>
    <property type="match status" value="1"/>
</dbReference>
<accession>A0A183EBJ7</accession>
<dbReference type="WBParaSite" id="GPUH_0001836301-mRNA-1">
    <property type="protein sequence ID" value="GPUH_0001836301-mRNA-1"/>
    <property type="gene ID" value="GPUH_0001836301"/>
</dbReference>
<dbReference type="OrthoDB" id="445677at2759"/>
<sequence length="214" mass="23626">MRASEEPDDESADEEYEPSSSDEEDDVDEQGHEEVAAADEGEAESEEQRRSRLEGLFQEFIAEGAPIPVATDLRCSSNARTTHFRASTSGFRLPNSAGIGGPRSTPASSSTAPMNARDVREGDDQPPKAPQKKRCSSSLPGAISSLSKKPKMSILDKTAKDWGAFKSETGIQEELLSHNRGKNGYMERLEFLNRADYRQFEKERDARNAARKNN</sequence>